<proteinExistence type="predicted"/>
<name>A0AAD4CFQ2_ASPNN</name>
<comment type="caution">
    <text evidence="1">The sequence shown here is derived from an EMBL/GenBank/DDBJ whole genome shotgun (WGS) entry which is preliminary data.</text>
</comment>
<gene>
    <name evidence="1" type="ORF">FE257_000883</name>
</gene>
<dbReference type="EMBL" id="VCAU01000107">
    <property type="protein sequence ID" value="KAF9884973.1"/>
    <property type="molecule type" value="Genomic_DNA"/>
</dbReference>
<reference evidence="1" key="2">
    <citation type="submission" date="2020-02" db="EMBL/GenBank/DDBJ databases">
        <authorList>
            <person name="Gilchrist C.L.M."/>
            <person name="Chooi Y.-H."/>
        </authorList>
    </citation>
    <scope>NUCLEOTIDE SEQUENCE</scope>
    <source>
        <strain evidence="1">MST-FP2251</strain>
    </source>
</reference>
<dbReference type="Proteomes" id="UP001194746">
    <property type="component" value="Unassembled WGS sequence"/>
</dbReference>
<keyword evidence="2" id="KW-1185">Reference proteome</keyword>
<accession>A0AAD4CFQ2</accession>
<dbReference type="AlphaFoldDB" id="A0AAD4CFQ2"/>
<dbReference type="Gene3D" id="3.40.50.1460">
    <property type="match status" value="1"/>
</dbReference>
<evidence type="ECO:0000313" key="2">
    <source>
        <dbReference type="Proteomes" id="UP001194746"/>
    </source>
</evidence>
<reference evidence="1" key="1">
    <citation type="journal article" date="2019" name="Beilstein J. Org. Chem.">
        <title>Nanangenines: drimane sesquiterpenoids as the dominant metabolite cohort of a novel Australian fungus, Aspergillus nanangensis.</title>
        <authorList>
            <person name="Lacey H.J."/>
            <person name="Gilchrist C.L.M."/>
            <person name="Crombie A."/>
            <person name="Kalaitzis J.A."/>
            <person name="Vuong D."/>
            <person name="Rutledge P.J."/>
            <person name="Turner P."/>
            <person name="Pitt J.I."/>
            <person name="Lacey E."/>
            <person name="Chooi Y.H."/>
            <person name="Piggott A.M."/>
        </authorList>
    </citation>
    <scope>NUCLEOTIDE SEQUENCE</scope>
    <source>
        <strain evidence="1">MST-FP2251</strain>
    </source>
</reference>
<organism evidence="1 2">
    <name type="scientific">Aspergillus nanangensis</name>
    <dbReference type="NCBI Taxonomy" id="2582783"/>
    <lineage>
        <taxon>Eukaryota</taxon>
        <taxon>Fungi</taxon>
        <taxon>Dikarya</taxon>
        <taxon>Ascomycota</taxon>
        <taxon>Pezizomycotina</taxon>
        <taxon>Eurotiomycetes</taxon>
        <taxon>Eurotiomycetidae</taxon>
        <taxon>Eurotiales</taxon>
        <taxon>Aspergillaceae</taxon>
        <taxon>Aspergillus</taxon>
        <taxon>Aspergillus subgen. Circumdati</taxon>
    </lineage>
</organism>
<sequence length="312" mass="34203">MWENNEIGGRADVGHFQSILSSLDLPAANEYAIRLNDPAPGQGLMQMFTTLLNTAKATSGRSLVVVHYTGHAKLMDGNFYIGSYVLGGDVKTINMDIWFFGLILRDHYILDDNSKVDILFILDCCYAHTAVRNAAANPRVVQILAATDQTSPPANTFTAKLAGEIAHRKRQGHEYVDFANIIETLRGRARGVVKPSNLLKLGASSIHLPFSRLSSVDPKGIPPTLRAVFSVNIAENMTPDRVTHFIAWIRALPPSMTVTLEGVYQTESMVLILQSAYSVYSKLAGMKGYHLICEPSGPSMGSSQNPWLGNKR</sequence>
<evidence type="ECO:0000313" key="1">
    <source>
        <dbReference type="EMBL" id="KAF9884973.1"/>
    </source>
</evidence>
<protein>
    <submittedName>
        <fullName evidence="1">Uncharacterized protein</fullName>
    </submittedName>
</protein>